<dbReference type="EMBL" id="CAKOAT010174043">
    <property type="protein sequence ID" value="CAH8352272.1"/>
    <property type="molecule type" value="Genomic_DNA"/>
</dbReference>
<proteinExistence type="predicted"/>
<name>A0ABC8KBA2_ERUVS</name>
<sequence>MKAKISCSRRKRDFLRGIPSHCWCGNPVLREGETHLFKWFDKTLVEEVSMVEARQTTIEKDLEAMVTAEFSATREVRENTGCNYVS</sequence>
<comment type="caution">
    <text evidence="1">The sequence shown here is derived from an EMBL/GenBank/DDBJ whole genome shotgun (WGS) entry which is preliminary data.</text>
</comment>
<evidence type="ECO:0000313" key="2">
    <source>
        <dbReference type="Proteomes" id="UP001642260"/>
    </source>
</evidence>
<gene>
    <name evidence="1" type="ORF">ERUC_LOCUS18559</name>
</gene>
<reference evidence="1 2" key="1">
    <citation type="submission" date="2022-03" db="EMBL/GenBank/DDBJ databases">
        <authorList>
            <person name="Macdonald S."/>
            <person name="Ahmed S."/>
            <person name="Newling K."/>
        </authorList>
    </citation>
    <scope>NUCLEOTIDE SEQUENCE [LARGE SCALE GENOMIC DNA]</scope>
</reference>
<keyword evidence="2" id="KW-1185">Reference proteome</keyword>
<protein>
    <submittedName>
        <fullName evidence="1">Uncharacterized protein</fullName>
    </submittedName>
</protein>
<evidence type="ECO:0000313" key="1">
    <source>
        <dbReference type="EMBL" id="CAH8352272.1"/>
    </source>
</evidence>
<dbReference type="AlphaFoldDB" id="A0ABC8KBA2"/>
<organism evidence="1 2">
    <name type="scientific">Eruca vesicaria subsp. sativa</name>
    <name type="common">Garden rocket</name>
    <name type="synonym">Eruca sativa</name>
    <dbReference type="NCBI Taxonomy" id="29727"/>
    <lineage>
        <taxon>Eukaryota</taxon>
        <taxon>Viridiplantae</taxon>
        <taxon>Streptophyta</taxon>
        <taxon>Embryophyta</taxon>
        <taxon>Tracheophyta</taxon>
        <taxon>Spermatophyta</taxon>
        <taxon>Magnoliopsida</taxon>
        <taxon>eudicotyledons</taxon>
        <taxon>Gunneridae</taxon>
        <taxon>Pentapetalae</taxon>
        <taxon>rosids</taxon>
        <taxon>malvids</taxon>
        <taxon>Brassicales</taxon>
        <taxon>Brassicaceae</taxon>
        <taxon>Brassiceae</taxon>
        <taxon>Eruca</taxon>
    </lineage>
</organism>
<accession>A0ABC8KBA2</accession>
<dbReference type="Proteomes" id="UP001642260">
    <property type="component" value="Unassembled WGS sequence"/>
</dbReference>